<dbReference type="PANTHER" id="PTHR12962:SF1">
    <property type="entry name" value="COLD SHOCK DOMAIN-CONTAINING PROTEIN CG9705"/>
    <property type="match status" value="1"/>
</dbReference>
<keyword evidence="4" id="KW-1133">Transmembrane helix</keyword>
<proteinExistence type="predicted"/>
<feature type="domain" description="CSD" evidence="5">
    <location>
        <begin position="78"/>
        <end position="141"/>
    </location>
</feature>
<dbReference type="CDD" id="cd04458">
    <property type="entry name" value="CSP_CDS"/>
    <property type="match status" value="1"/>
</dbReference>
<evidence type="ECO:0000313" key="6">
    <source>
        <dbReference type="EMBL" id="KAF1727440.1"/>
    </source>
</evidence>
<evidence type="ECO:0000256" key="4">
    <source>
        <dbReference type="SAM" id="Phobius"/>
    </source>
</evidence>
<keyword evidence="7" id="KW-1185">Reference proteome</keyword>
<accession>A0ABQ6ZMG3</accession>
<feature type="region of interest" description="Disordered" evidence="3">
    <location>
        <begin position="26"/>
        <end position="45"/>
    </location>
</feature>
<evidence type="ECO:0000313" key="7">
    <source>
        <dbReference type="Proteomes" id="UP000781710"/>
    </source>
</evidence>
<keyword evidence="1" id="KW-0597">Phosphoprotein</keyword>
<keyword evidence="4" id="KW-0812">Transmembrane</keyword>
<name>A0ABQ6ZMG3_9GAMM</name>
<comment type="caution">
    <text evidence="6">The sequence shown here is derived from an EMBL/GenBank/DDBJ whole genome shotgun (WGS) entry which is preliminary data.</text>
</comment>
<dbReference type="InterPro" id="IPR052069">
    <property type="entry name" value="Ca-reg_mRNA-binding_domain"/>
</dbReference>
<evidence type="ECO:0000259" key="5">
    <source>
        <dbReference type="PROSITE" id="PS51857"/>
    </source>
</evidence>
<dbReference type="InterPro" id="IPR002059">
    <property type="entry name" value="CSP_DNA-bd"/>
</dbReference>
<dbReference type="Pfam" id="PF05901">
    <property type="entry name" value="Excalibur"/>
    <property type="match status" value="1"/>
</dbReference>
<evidence type="ECO:0000256" key="1">
    <source>
        <dbReference type="ARBA" id="ARBA00022553"/>
    </source>
</evidence>
<dbReference type="InterPro" id="IPR008613">
    <property type="entry name" value="Excalibur_Ca-bd_domain"/>
</dbReference>
<dbReference type="PROSITE" id="PS00352">
    <property type="entry name" value="CSD_1"/>
    <property type="match status" value="1"/>
</dbReference>
<sequence length="256" mass="28740">MAVRAPCRHRHRHQVGARAKCRLRSRRRPLQHGYAGRSTTTASQVVGKRCTRVERSVTQRAGWAEPPAVQPIPERDMHDRGMLKKWNDERGFGFIEVAGTGEEIFVHISEFPKGVRPEVGMFVSFTTVIKDGKQRAVGVGIPGRAPRKYHRVPPEAESARSVFVFLVPLVIVLVLGIAAYRVVGSLYWEMNPAAKARRDLASDAATGREPAFRCDQRKHCSQMRSCAEAVYFLDHCPGVMMDGDNDRTPCEEQLCF</sequence>
<dbReference type="InterPro" id="IPR012340">
    <property type="entry name" value="NA-bd_OB-fold"/>
</dbReference>
<dbReference type="InterPro" id="IPR019844">
    <property type="entry name" value="CSD_CS"/>
</dbReference>
<evidence type="ECO:0000256" key="3">
    <source>
        <dbReference type="SAM" id="MobiDB-lite"/>
    </source>
</evidence>
<dbReference type="PANTHER" id="PTHR12962">
    <property type="entry name" value="CALCIUM-REGULATED HEAT STABLE PROTEIN CRHSP-24-RELATED"/>
    <property type="match status" value="1"/>
</dbReference>
<dbReference type="EMBL" id="PDWW01000001">
    <property type="protein sequence ID" value="KAF1727440.1"/>
    <property type="molecule type" value="Genomic_DNA"/>
</dbReference>
<gene>
    <name evidence="6" type="ORF">CSC78_01090</name>
</gene>
<organism evidence="6 7">
    <name type="scientific">Pseudoxanthomonas japonensis</name>
    <dbReference type="NCBI Taxonomy" id="69284"/>
    <lineage>
        <taxon>Bacteria</taxon>
        <taxon>Pseudomonadati</taxon>
        <taxon>Pseudomonadota</taxon>
        <taxon>Gammaproteobacteria</taxon>
        <taxon>Lysobacterales</taxon>
        <taxon>Lysobacteraceae</taxon>
        <taxon>Pseudoxanthomonas</taxon>
    </lineage>
</organism>
<keyword evidence="4" id="KW-0472">Membrane</keyword>
<dbReference type="Proteomes" id="UP000781710">
    <property type="component" value="Unassembled WGS sequence"/>
</dbReference>
<dbReference type="Pfam" id="PF00313">
    <property type="entry name" value="CSD"/>
    <property type="match status" value="1"/>
</dbReference>
<dbReference type="PROSITE" id="PS51857">
    <property type="entry name" value="CSD_2"/>
    <property type="match status" value="1"/>
</dbReference>
<comment type="subcellular location">
    <subcellularLocation>
        <location evidence="2">Cytoplasm</location>
    </subcellularLocation>
</comment>
<feature type="transmembrane region" description="Helical" evidence="4">
    <location>
        <begin position="162"/>
        <end position="188"/>
    </location>
</feature>
<dbReference type="InterPro" id="IPR011129">
    <property type="entry name" value="CSD"/>
</dbReference>
<protein>
    <recommendedName>
        <fullName evidence="5">CSD domain-containing protein</fullName>
    </recommendedName>
</protein>
<reference evidence="6 7" key="1">
    <citation type="submission" date="2017-10" db="EMBL/GenBank/DDBJ databases">
        <title>Whole genome sequencing of members of genus Pseudoxanthomonas.</title>
        <authorList>
            <person name="Kumar S."/>
            <person name="Bansal K."/>
            <person name="Kaur A."/>
            <person name="Patil P."/>
            <person name="Sharma S."/>
            <person name="Patil P.B."/>
        </authorList>
    </citation>
    <scope>NUCLEOTIDE SEQUENCE [LARGE SCALE GENOMIC DNA]</scope>
    <source>
        <strain evidence="6 7">DSM 17109</strain>
    </source>
</reference>
<evidence type="ECO:0000256" key="2">
    <source>
        <dbReference type="RuleBase" id="RU000408"/>
    </source>
</evidence>
<dbReference type="SMART" id="SM00357">
    <property type="entry name" value="CSP"/>
    <property type="match status" value="1"/>
</dbReference>
<dbReference type="Gene3D" id="2.40.50.140">
    <property type="entry name" value="Nucleic acid-binding proteins"/>
    <property type="match status" value="1"/>
</dbReference>
<dbReference type="SUPFAM" id="SSF50249">
    <property type="entry name" value="Nucleic acid-binding proteins"/>
    <property type="match status" value="1"/>
</dbReference>